<dbReference type="EMBL" id="CP021023">
    <property type="protein sequence ID" value="ARN57263.1"/>
    <property type="molecule type" value="Genomic_DNA"/>
</dbReference>
<dbReference type="AlphaFoldDB" id="A0A1W6LNE7"/>
<feature type="signal peptide" evidence="1">
    <location>
        <begin position="1"/>
        <end position="17"/>
    </location>
</feature>
<sequence length="427" mass="45940" precursor="true">MKLYLFLLCSIAITAAAVPVTDGLILHFDAGDITGLSDGDNISEWQDSATGDTAVGDAYPQAGTGAPTYKTNVINGLPAVRFSRVEEDVLVSSDFALPEPSNGLTVFIVCKGGASGNVERAAQIGSSNGTASHLMGLDVSSNTSGCRYNNGFSLTAADANPVEAGQFHIGVRQMPDGGTHSELFYSCNDLEAENIQANNPSNAITFDKYNNDITLGCGRGPDGQWYPDFYEGDLAELIVYNQQLLTSEMQIVGDYLSQKYNLPFTTEEILIDETGGETIVLEGGFSDIVNVSVSSSPGSSPIEITPQGTLDPRQILISPSSITIDSGNWQDIHSFTVTAVDDDFMERPVHDTTIKFDIQTDTSSPYYGMESPEIWVDIEDNDCGSQGFSRQDLNLDCSVDLIDFYLFADEWLACGVPDPECQPALLN</sequence>
<reference evidence="3" key="1">
    <citation type="submission" date="2017-04" db="EMBL/GenBank/DDBJ databases">
        <title>Comparative genomics and description of representatives of a novel lineage of planctomycetes thriving in anoxic sediments.</title>
        <authorList>
            <person name="Spring S."/>
            <person name="Bunk B."/>
            <person name="Sproer C."/>
        </authorList>
    </citation>
    <scope>NUCLEOTIDE SEQUENCE [LARGE SCALE GENOMIC DNA]</scope>
    <source>
        <strain evidence="3">ST-PulAB-D4</strain>
    </source>
</reference>
<name>A0A1W6LNE7_9BACT</name>
<dbReference type="KEGG" id="pbp:STSP1_01666"/>
<feature type="chain" id="PRO_5010865463" evidence="1">
    <location>
        <begin position="18"/>
        <end position="427"/>
    </location>
</feature>
<dbReference type="Proteomes" id="UP000193334">
    <property type="component" value="Chromosome"/>
</dbReference>
<gene>
    <name evidence="2" type="ORF">STSP1_01666</name>
</gene>
<proteinExistence type="predicted"/>
<evidence type="ECO:0000256" key="1">
    <source>
        <dbReference type="SAM" id="SignalP"/>
    </source>
</evidence>
<keyword evidence="3" id="KW-1185">Reference proteome</keyword>
<protein>
    <submittedName>
        <fullName evidence="2">Uncharacterized protein</fullName>
    </submittedName>
</protein>
<dbReference type="STRING" id="1941349.STSP1_01666"/>
<dbReference type="RefSeq" id="WP_085755926.1">
    <property type="nucleotide sequence ID" value="NZ_CP021023.1"/>
</dbReference>
<organism evidence="2 3">
    <name type="scientific">Sedimentisphaera salicampi</name>
    <dbReference type="NCBI Taxonomy" id="1941349"/>
    <lineage>
        <taxon>Bacteria</taxon>
        <taxon>Pseudomonadati</taxon>
        <taxon>Planctomycetota</taxon>
        <taxon>Phycisphaerae</taxon>
        <taxon>Sedimentisphaerales</taxon>
        <taxon>Sedimentisphaeraceae</taxon>
        <taxon>Sedimentisphaera</taxon>
    </lineage>
</organism>
<evidence type="ECO:0000313" key="3">
    <source>
        <dbReference type="Proteomes" id="UP000193334"/>
    </source>
</evidence>
<evidence type="ECO:0000313" key="2">
    <source>
        <dbReference type="EMBL" id="ARN57263.1"/>
    </source>
</evidence>
<keyword evidence="1" id="KW-0732">Signal</keyword>
<accession>A0A1W6LNE7</accession>